<proteinExistence type="predicted"/>
<dbReference type="KEGG" id="aqu:109588134"/>
<dbReference type="GeneID" id="109588134"/>
<evidence type="ECO:0000256" key="1">
    <source>
        <dbReference type="SAM" id="Phobius"/>
    </source>
</evidence>
<feature type="transmembrane region" description="Helical" evidence="1">
    <location>
        <begin position="177"/>
        <end position="201"/>
    </location>
</feature>
<accession>A0AAN0JSS5</accession>
<keyword evidence="3" id="KW-1185">Reference proteome</keyword>
<feature type="transmembrane region" description="Helical" evidence="1">
    <location>
        <begin position="80"/>
        <end position="105"/>
    </location>
</feature>
<dbReference type="RefSeq" id="XP_019859876.1">
    <property type="nucleotide sequence ID" value="XM_020004317.1"/>
</dbReference>
<protein>
    <submittedName>
        <fullName evidence="2">Uncharacterized protein</fullName>
    </submittedName>
</protein>
<reference evidence="2" key="2">
    <citation type="submission" date="2024-06" db="UniProtKB">
        <authorList>
            <consortium name="EnsemblMetazoa"/>
        </authorList>
    </citation>
    <scope>IDENTIFICATION</scope>
</reference>
<dbReference type="Proteomes" id="UP000007879">
    <property type="component" value="Unassembled WGS sequence"/>
</dbReference>
<organism evidence="2 3">
    <name type="scientific">Amphimedon queenslandica</name>
    <name type="common">Sponge</name>
    <dbReference type="NCBI Taxonomy" id="400682"/>
    <lineage>
        <taxon>Eukaryota</taxon>
        <taxon>Metazoa</taxon>
        <taxon>Porifera</taxon>
        <taxon>Demospongiae</taxon>
        <taxon>Heteroscleromorpha</taxon>
        <taxon>Haplosclerida</taxon>
        <taxon>Niphatidae</taxon>
        <taxon>Amphimedon</taxon>
    </lineage>
</organism>
<dbReference type="EnsemblMetazoa" id="XM_020004317.1">
    <property type="protein sequence ID" value="XP_019859876.1"/>
    <property type="gene ID" value="LOC109588134"/>
</dbReference>
<name>A0AAN0JSS5_AMPQE</name>
<feature type="transmembrane region" description="Helical" evidence="1">
    <location>
        <begin position="487"/>
        <end position="506"/>
    </location>
</feature>
<evidence type="ECO:0000313" key="2">
    <source>
        <dbReference type="EnsemblMetazoa" id="XP_019859876.1"/>
    </source>
</evidence>
<keyword evidence="1" id="KW-0472">Membrane</keyword>
<feature type="transmembrane region" description="Helical" evidence="1">
    <location>
        <begin position="563"/>
        <end position="584"/>
    </location>
</feature>
<dbReference type="AlphaFoldDB" id="A0AAN0JSS5"/>
<keyword evidence="1" id="KW-0812">Transmembrane</keyword>
<reference evidence="3" key="1">
    <citation type="journal article" date="2010" name="Nature">
        <title>The Amphimedon queenslandica genome and the evolution of animal complexity.</title>
        <authorList>
            <person name="Srivastava M."/>
            <person name="Simakov O."/>
            <person name="Chapman J."/>
            <person name="Fahey B."/>
            <person name="Gauthier M.E."/>
            <person name="Mitros T."/>
            <person name="Richards G.S."/>
            <person name="Conaco C."/>
            <person name="Dacre M."/>
            <person name="Hellsten U."/>
            <person name="Larroux C."/>
            <person name="Putnam N.H."/>
            <person name="Stanke M."/>
            <person name="Adamska M."/>
            <person name="Darling A."/>
            <person name="Degnan S.M."/>
            <person name="Oakley T.H."/>
            <person name="Plachetzki D.C."/>
            <person name="Zhai Y."/>
            <person name="Adamski M."/>
            <person name="Calcino A."/>
            <person name="Cummins S.F."/>
            <person name="Goodstein D.M."/>
            <person name="Harris C."/>
            <person name="Jackson D.J."/>
            <person name="Leys S.P."/>
            <person name="Shu S."/>
            <person name="Woodcroft B.J."/>
            <person name="Vervoort M."/>
            <person name="Kosik K.S."/>
            <person name="Manning G."/>
            <person name="Degnan B.M."/>
            <person name="Rokhsar D.S."/>
        </authorList>
    </citation>
    <scope>NUCLEOTIDE SEQUENCE [LARGE SCALE GENOMIC DNA]</scope>
</reference>
<keyword evidence="1" id="KW-1133">Transmembrane helix</keyword>
<feature type="transmembrane region" description="Helical" evidence="1">
    <location>
        <begin position="327"/>
        <end position="347"/>
    </location>
</feature>
<evidence type="ECO:0000313" key="3">
    <source>
        <dbReference type="Proteomes" id="UP000007879"/>
    </source>
</evidence>
<feature type="transmembrane region" description="Helical" evidence="1">
    <location>
        <begin position="444"/>
        <end position="467"/>
    </location>
</feature>
<sequence length="589" mass="68914">MTTMASVKTCCSKCLEVLVCLFQIAAGLCCIIHCNYCCTKQRVFQFLFFLINLFTCQWIRPKRKGEKCCWDRTSVDSKKACSCFTTFCGCVMIGMSFLAMLINMFPLAMFIAGWSTCQNGSAYKISELCYTLHFDYAHSTNNNEFPELVLREYKPENDVNNSDTKHLIQEFVDLSKISLLFSTTANAVSHVLFIWALWCLFWKHYESVNKECLLRSHNFIKRLSCAAGTEDEFPLDPFNDEIEEGDLMEINTAKQVKELYEKKNANRFFSKEVERTNTPLQGERLCHYVTWFIIGIILYIITVGVFFHLYYEQNKHRSINKEFKLEISALVLYAYSLFQVLVSCFIFSKLMYGIQRRCEELELFVYHINEEYRDENHYIETHTEDTEEQEDNTHTCSTQTEIKMQNMGDDLDKIAKDKENLKECDRHFIDTAVSTLSWLQLWFLLHWILHIISTFMIMSLLIDAIALHVKSRISHIEHGVGFHPGEIGFLFMFSVLHCFFLFYPCLRAASVTRTRQRVIRKISEKASNEYKYIPNKVMQEFIESMKRRKFSFRLRILCARIPFNLNIAYVSIAFGFVGVIVSLITTVTK</sequence>
<feature type="transmembrane region" description="Helical" evidence="1">
    <location>
        <begin position="285"/>
        <end position="307"/>
    </location>
</feature>